<dbReference type="Proteomes" id="UP000019116">
    <property type="component" value="Chromosome 2B"/>
</dbReference>
<dbReference type="Gramene" id="TraesWEE_scaffold_088177_01G000100.1">
    <property type="protein sequence ID" value="TraesWEE_scaffold_088177_01G000100.1"/>
    <property type="gene ID" value="TraesWEE_scaffold_088177_01G000100"/>
</dbReference>
<dbReference type="Gramene" id="TraesCS2B03G1454400.1">
    <property type="protein sequence ID" value="TraesCS2B03G1454400.1.CDS"/>
    <property type="gene ID" value="TraesCS2B03G1454400"/>
</dbReference>
<evidence type="ECO:0000256" key="1">
    <source>
        <dbReference type="SAM" id="MobiDB-lite"/>
    </source>
</evidence>
<protein>
    <recommendedName>
        <fullName evidence="4">rRNA N-glycosidase</fullName>
    </recommendedName>
</protein>
<organism evidence="2">
    <name type="scientific">Triticum aestivum</name>
    <name type="common">Wheat</name>
    <dbReference type="NCBI Taxonomy" id="4565"/>
    <lineage>
        <taxon>Eukaryota</taxon>
        <taxon>Viridiplantae</taxon>
        <taxon>Streptophyta</taxon>
        <taxon>Embryophyta</taxon>
        <taxon>Tracheophyta</taxon>
        <taxon>Spermatophyta</taxon>
        <taxon>Magnoliopsida</taxon>
        <taxon>Liliopsida</taxon>
        <taxon>Poales</taxon>
        <taxon>Poaceae</taxon>
        <taxon>BOP clade</taxon>
        <taxon>Pooideae</taxon>
        <taxon>Triticodae</taxon>
        <taxon>Triticeae</taxon>
        <taxon>Triticinae</taxon>
        <taxon>Triticum</taxon>
    </lineage>
</organism>
<dbReference type="EnsemblPlants" id="TraesCS2B02G582200.1">
    <property type="protein sequence ID" value="TraesCS2B02G582200.1"/>
    <property type="gene ID" value="TraesCS2B02G582200"/>
</dbReference>
<feature type="region of interest" description="Disordered" evidence="1">
    <location>
        <begin position="367"/>
        <end position="391"/>
    </location>
</feature>
<dbReference type="SMR" id="A0A3B6CGA9"/>
<dbReference type="RefSeq" id="XP_044321021.1">
    <property type="nucleotide sequence ID" value="XM_044465086.1"/>
</dbReference>
<reference evidence="2" key="1">
    <citation type="submission" date="2018-08" db="EMBL/GenBank/DDBJ databases">
        <authorList>
            <person name="Rossello M."/>
        </authorList>
    </citation>
    <scope>NUCLEOTIDE SEQUENCE [LARGE SCALE GENOMIC DNA]</scope>
    <source>
        <strain evidence="2">cv. Chinese Spring</strain>
    </source>
</reference>
<dbReference type="AlphaFoldDB" id="A0A3B6CGA9"/>
<dbReference type="GeneID" id="123042687"/>
<proteinExistence type="predicted"/>
<evidence type="ECO:0000313" key="2">
    <source>
        <dbReference type="EnsemblPlants" id="TraesCS2B02G582200.1"/>
    </source>
</evidence>
<evidence type="ECO:0000313" key="3">
    <source>
        <dbReference type="Proteomes" id="UP000019116"/>
    </source>
</evidence>
<dbReference type="Gramene" id="TraesCS2B02G582200.1">
    <property type="protein sequence ID" value="TraesCS2B02G582200.1"/>
    <property type="gene ID" value="TraesCS2B02G582200"/>
</dbReference>
<reference evidence="2" key="2">
    <citation type="submission" date="2018-10" db="UniProtKB">
        <authorList>
            <consortium name="EnsemblPlants"/>
        </authorList>
    </citation>
    <scope>IDENTIFICATION</scope>
</reference>
<keyword evidence="3" id="KW-1185">Reference proteome</keyword>
<evidence type="ECO:0008006" key="4">
    <source>
        <dbReference type="Google" id="ProtNLM"/>
    </source>
</evidence>
<name>A0A3B6CGA9_WHEAT</name>
<gene>
    <name evidence="2" type="primary">LOC123042687</name>
</gene>
<dbReference type="STRING" id="4565.A0A3B6CGA9"/>
<accession>A0A3B6CGA9</accession>
<sequence length="391" mass="45117">MNCRRELLPRAEFMQFLKRLLNGYRDVSSLDIQGLGYVTPPPTFPAKYLIVDITRPSGEQALPRSIMQFLVRLSDNYTVGLRNTPEDPYSRGGWFLFNNKDIIDGFPDFMGDFDIMNKDCGYFHFEDICVREKIISVIVAALSGITEFNCKYLPDDTKAKIEAKLVLIGECPRLHVPLQYTMEIFESLGFSFLPAEELFHMRHWSFLCKATFALYLAILEAEKGVSSKKESFINARRLLVATVQKFSDQGHMLNLKSADGFFSLRRLAGGLVRLFKYNKVWVQKLITRKSLDYKASFKHVKHDEKEFKELLVGEPDIISEQAEYNHWMKLLSRDELLSTLMQYDGVDDPVEGPWRGCYTALLAAEVEEVEEVEDEDEEEEEDDEEDDDDEA</sequence>